<organism evidence="10">
    <name type="scientific">Elphidium margaritaceum</name>
    <dbReference type="NCBI Taxonomy" id="933848"/>
    <lineage>
        <taxon>Eukaryota</taxon>
        <taxon>Sar</taxon>
        <taxon>Rhizaria</taxon>
        <taxon>Retaria</taxon>
        <taxon>Foraminifera</taxon>
        <taxon>Rotaliida</taxon>
        <taxon>Elphidiidae</taxon>
        <taxon>Elphidium</taxon>
    </lineage>
</organism>
<dbReference type="GO" id="GO:0006508">
    <property type="term" value="P:proteolysis"/>
    <property type="evidence" value="ECO:0007669"/>
    <property type="project" value="UniProtKB-KW"/>
</dbReference>
<dbReference type="FunFam" id="1.20.58.760:FF:000001">
    <property type="entry name" value="ATP-dependent zinc metalloprotease FtsH"/>
    <property type="match status" value="1"/>
</dbReference>
<feature type="region of interest" description="Disordered" evidence="8">
    <location>
        <begin position="389"/>
        <end position="434"/>
    </location>
</feature>
<dbReference type="SUPFAM" id="SSF140990">
    <property type="entry name" value="FtsH protease domain-like"/>
    <property type="match status" value="1"/>
</dbReference>
<protein>
    <recommendedName>
        <fullName evidence="9">AAA+ ATPase domain-containing protein</fullName>
    </recommendedName>
</protein>
<evidence type="ECO:0000259" key="9">
    <source>
        <dbReference type="SMART" id="SM00382"/>
    </source>
</evidence>
<dbReference type="InterPro" id="IPR027417">
    <property type="entry name" value="P-loop_NTPase"/>
</dbReference>
<sequence>MLARALAGEAGVPFLATNGASFDEIFVGVGVMRVRKLFERAKERAPCIVFIDEIDAIANTRMQMGTAHSSDSLNALLSEMDGFEQNTGIIVIAATNMPDRLDAALIRPGRFDRKVHLQLPDRKAREHIVRLYLGERGDDTIDIPLLVGDISGFSGAELESMVNLASIECVKAGANKVSQKHLIEAKEVISMGRARTNLDVGIKTRTVTAYHEGGHAIVSLYTKGAKPVYKATILPRGSALGFVASVNEDEFMATKESLLAQLDVCMGGRAAEELYSGSAQITTGASSDFNQATRIATAMVCQYGMSSKVGRVYYSTDDINKLSPELQNVINQEVRRLLDESYHRAKHIIVEHENAWKMLANGLLEKETLNGDEIRTMIAWDESQQIEPVDSILSEKENGASSNSNGGGRRKQRSLALKTNSGKKSNSARTAAPMVEVQASDVVLEDTLKQNGAELLNPNPTV</sequence>
<dbReference type="EMBL" id="HBFI01000610">
    <property type="protein sequence ID" value="CAD8731560.1"/>
    <property type="molecule type" value="Transcribed_RNA"/>
</dbReference>
<dbReference type="InterPro" id="IPR037219">
    <property type="entry name" value="Peptidase_M41-like"/>
</dbReference>
<dbReference type="Gene3D" id="1.10.8.60">
    <property type="match status" value="1"/>
</dbReference>
<evidence type="ECO:0000313" key="10">
    <source>
        <dbReference type="EMBL" id="CAD8731560.1"/>
    </source>
</evidence>
<dbReference type="Gene3D" id="1.20.58.760">
    <property type="entry name" value="Peptidase M41"/>
    <property type="match status" value="1"/>
</dbReference>
<dbReference type="GO" id="GO:0004222">
    <property type="term" value="F:metalloendopeptidase activity"/>
    <property type="evidence" value="ECO:0007669"/>
    <property type="project" value="InterPro"/>
</dbReference>
<dbReference type="InterPro" id="IPR003960">
    <property type="entry name" value="ATPase_AAA_CS"/>
</dbReference>
<keyword evidence="3" id="KW-0479">Metal-binding</keyword>
<dbReference type="GO" id="GO:0004176">
    <property type="term" value="F:ATP-dependent peptidase activity"/>
    <property type="evidence" value="ECO:0007669"/>
    <property type="project" value="InterPro"/>
</dbReference>
<evidence type="ECO:0000256" key="1">
    <source>
        <dbReference type="ARBA" id="ARBA00001947"/>
    </source>
</evidence>
<dbReference type="Pfam" id="PF01434">
    <property type="entry name" value="Peptidase_M41"/>
    <property type="match status" value="1"/>
</dbReference>
<dbReference type="Gene3D" id="3.40.50.300">
    <property type="entry name" value="P-loop containing nucleotide triphosphate hydrolases"/>
    <property type="match status" value="1"/>
</dbReference>
<keyword evidence="2" id="KW-0645">Protease</keyword>
<evidence type="ECO:0000256" key="2">
    <source>
        <dbReference type="ARBA" id="ARBA00022670"/>
    </source>
</evidence>
<dbReference type="Pfam" id="PF00004">
    <property type="entry name" value="AAA"/>
    <property type="match status" value="1"/>
</dbReference>
<comment type="cofactor">
    <cofactor evidence="1">
        <name>Zn(2+)</name>
        <dbReference type="ChEBI" id="CHEBI:29105"/>
    </cofactor>
</comment>
<keyword evidence="5" id="KW-0862">Zinc</keyword>
<accession>A0A7S0TDM3</accession>
<dbReference type="PANTHER" id="PTHR23076">
    <property type="entry name" value="METALLOPROTEASE M41 FTSH"/>
    <property type="match status" value="1"/>
</dbReference>
<evidence type="ECO:0000256" key="3">
    <source>
        <dbReference type="ARBA" id="ARBA00022723"/>
    </source>
</evidence>
<evidence type="ECO:0000256" key="5">
    <source>
        <dbReference type="ARBA" id="ARBA00022833"/>
    </source>
</evidence>
<keyword evidence="4" id="KW-0378">Hydrolase</keyword>
<dbReference type="GO" id="GO:0046872">
    <property type="term" value="F:metal ion binding"/>
    <property type="evidence" value="ECO:0007669"/>
    <property type="project" value="UniProtKB-KW"/>
</dbReference>
<dbReference type="GO" id="GO:0005524">
    <property type="term" value="F:ATP binding"/>
    <property type="evidence" value="ECO:0007669"/>
    <property type="project" value="UniProtKB-KW"/>
</dbReference>
<dbReference type="InterPro" id="IPR003593">
    <property type="entry name" value="AAA+_ATPase"/>
</dbReference>
<feature type="domain" description="AAA+ ATPase" evidence="9">
    <location>
        <begin position="1"/>
        <end position="121"/>
    </location>
</feature>
<comment type="similarity">
    <text evidence="7">Belongs to the AAA ATPase family.</text>
</comment>
<dbReference type="AlphaFoldDB" id="A0A7S0TDM3"/>
<dbReference type="InterPro" id="IPR003959">
    <property type="entry name" value="ATPase_AAA_core"/>
</dbReference>
<keyword evidence="6" id="KW-0482">Metalloprotease</keyword>
<dbReference type="SUPFAM" id="SSF52540">
    <property type="entry name" value="P-loop containing nucleoside triphosphate hydrolases"/>
    <property type="match status" value="1"/>
</dbReference>
<keyword evidence="7" id="KW-0067">ATP-binding</keyword>
<dbReference type="PANTHER" id="PTHR23076:SF97">
    <property type="entry name" value="ATP-DEPENDENT ZINC METALLOPROTEASE YME1L1"/>
    <property type="match status" value="1"/>
</dbReference>
<dbReference type="InterPro" id="IPR000642">
    <property type="entry name" value="Peptidase_M41"/>
</dbReference>
<evidence type="ECO:0000256" key="4">
    <source>
        <dbReference type="ARBA" id="ARBA00022801"/>
    </source>
</evidence>
<gene>
    <name evidence="10" type="ORF">EMAR1385_LOCUS439</name>
</gene>
<name>A0A7S0TDM3_9EUKA</name>
<evidence type="ECO:0000256" key="7">
    <source>
        <dbReference type="RuleBase" id="RU003651"/>
    </source>
</evidence>
<dbReference type="SMART" id="SM00382">
    <property type="entry name" value="AAA"/>
    <property type="match status" value="1"/>
</dbReference>
<keyword evidence="7" id="KW-0547">Nucleotide-binding</keyword>
<dbReference type="GO" id="GO:0016887">
    <property type="term" value="F:ATP hydrolysis activity"/>
    <property type="evidence" value="ECO:0007669"/>
    <property type="project" value="InterPro"/>
</dbReference>
<proteinExistence type="inferred from homology"/>
<evidence type="ECO:0000256" key="8">
    <source>
        <dbReference type="SAM" id="MobiDB-lite"/>
    </source>
</evidence>
<feature type="compositionally biased region" description="Polar residues" evidence="8">
    <location>
        <begin position="417"/>
        <end position="429"/>
    </location>
</feature>
<evidence type="ECO:0000256" key="6">
    <source>
        <dbReference type="ARBA" id="ARBA00023049"/>
    </source>
</evidence>
<reference evidence="10" key="1">
    <citation type="submission" date="2021-01" db="EMBL/GenBank/DDBJ databases">
        <authorList>
            <person name="Corre E."/>
            <person name="Pelletier E."/>
            <person name="Niang G."/>
            <person name="Scheremetjew M."/>
            <person name="Finn R."/>
            <person name="Kale V."/>
            <person name="Holt S."/>
            <person name="Cochrane G."/>
            <person name="Meng A."/>
            <person name="Brown T."/>
            <person name="Cohen L."/>
        </authorList>
    </citation>
    <scope>NUCLEOTIDE SEQUENCE</scope>
</reference>
<dbReference type="PROSITE" id="PS00674">
    <property type="entry name" value="AAA"/>
    <property type="match status" value="1"/>
</dbReference>